<name>A0ACC6PFS6_9BACL</name>
<evidence type="ECO:0000313" key="1">
    <source>
        <dbReference type="EMBL" id="MEJ8305766.1"/>
    </source>
</evidence>
<protein>
    <submittedName>
        <fullName evidence="1">S-layer homology domain-containing protein</fullName>
    </submittedName>
</protein>
<organism evidence="1 2">
    <name type="scientific">Saccharibacillus sacchari</name>
    <dbReference type="NCBI Taxonomy" id="456493"/>
    <lineage>
        <taxon>Bacteria</taxon>
        <taxon>Bacillati</taxon>
        <taxon>Bacillota</taxon>
        <taxon>Bacilli</taxon>
        <taxon>Bacillales</taxon>
        <taxon>Paenibacillaceae</taxon>
        <taxon>Saccharibacillus</taxon>
    </lineage>
</organism>
<accession>A0ACC6PFS6</accession>
<dbReference type="EMBL" id="JBBKAR010000045">
    <property type="protein sequence ID" value="MEJ8305766.1"/>
    <property type="molecule type" value="Genomic_DNA"/>
</dbReference>
<gene>
    <name evidence="1" type="ORF">WKI47_17795</name>
</gene>
<keyword evidence="2" id="KW-1185">Reference proteome</keyword>
<comment type="caution">
    <text evidence="1">The sequence shown here is derived from an EMBL/GenBank/DDBJ whole genome shotgun (WGS) entry which is preliminary data.</text>
</comment>
<evidence type="ECO:0000313" key="2">
    <source>
        <dbReference type="Proteomes" id="UP001380953"/>
    </source>
</evidence>
<dbReference type="Proteomes" id="UP001380953">
    <property type="component" value="Unassembled WGS sequence"/>
</dbReference>
<reference evidence="1" key="1">
    <citation type="submission" date="2024-03" db="EMBL/GenBank/DDBJ databases">
        <title>Whole genome sequecning of epiphytes from Marcgravia umbellata leaves.</title>
        <authorList>
            <person name="Kumar G."/>
            <person name="Savka M.A."/>
        </authorList>
    </citation>
    <scope>NUCLEOTIDE SEQUENCE</scope>
    <source>
        <strain evidence="1">RIT_BL5</strain>
    </source>
</reference>
<proteinExistence type="predicted"/>
<sequence length="241" mass="25854">MKKKFAASLMSVSILTASLGGSIFAAAPTAFKDLKNVAGQEKIQSLQEQGIIKGVSASSFAPNAPVTQAQAVQFISTGLDLASLDISDMDPNETANDLFPAVKNDAWYADAFLKAAQIGASIPADVDPSAKITREAYVDYLMDTLKIAGNLPMINILVPEIADESDFDISSLGSTQLAIALDIVQLDADKKFHPQEEITRAEAAVMLYNAIGYMNQLKQPITIQPIEEDGEMHILPIPVEK</sequence>